<accession>A0A9P5SFM8</accession>
<evidence type="ECO:0000313" key="3">
    <source>
        <dbReference type="EMBL" id="KAF9325791.1"/>
    </source>
</evidence>
<organism evidence="3 4">
    <name type="scientific">Podila minutissima</name>
    <dbReference type="NCBI Taxonomy" id="64525"/>
    <lineage>
        <taxon>Eukaryota</taxon>
        <taxon>Fungi</taxon>
        <taxon>Fungi incertae sedis</taxon>
        <taxon>Mucoromycota</taxon>
        <taxon>Mortierellomycotina</taxon>
        <taxon>Mortierellomycetes</taxon>
        <taxon>Mortierellales</taxon>
        <taxon>Mortierellaceae</taxon>
        <taxon>Podila</taxon>
    </lineage>
</organism>
<keyword evidence="4" id="KW-1185">Reference proteome</keyword>
<name>A0A9P5SFM8_9FUNG</name>
<dbReference type="EMBL" id="JAAAUY010000871">
    <property type="protein sequence ID" value="KAF9325791.1"/>
    <property type="molecule type" value="Genomic_DNA"/>
</dbReference>
<protein>
    <submittedName>
        <fullName evidence="3">Uncharacterized protein</fullName>
    </submittedName>
</protein>
<dbReference type="PANTHER" id="PTHR22838">
    <property type="entry name" value="WD REPEAT PROTEIN 26-RELATED"/>
    <property type="match status" value="1"/>
</dbReference>
<sequence length="275" mass="30588">MGLDYNTVGLLVPECKIYEVATGEVILTRRHQSDNRDIHVNDITWFDATRFVTAPETGPVTLWNIEGDVVHEADSGEKSVCRLRMIPGQERAVAVTSDHAVVIISFDGTPPKLVDQLSDKPVGLAVSDNASYFAINIKGDASLCRPAQVLVYDLQSLTFMRAMEADSYVDNTFVIMPTFCGPESEMVCAGSETGKLHFWDVESGELIAVLDEHSQHSGWMNFNTRMPGMMASCSDDNHIIIWVTKDLSRSLQDEDDLWIEQHTVISPPLNLKNGW</sequence>
<proteinExistence type="predicted"/>
<keyword evidence="1" id="KW-0853">WD repeat</keyword>
<evidence type="ECO:0000256" key="1">
    <source>
        <dbReference type="ARBA" id="ARBA00022574"/>
    </source>
</evidence>
<dbReference type="InterPro" id="IPR015943">
    <property type="entry name" value="WD40/YVTN_repeat-like_dom_sf"/>
</dbReference>
<dbReference type="InterPro" id="IPR051350">
    <property type="entry name" value="WD_repeat-ST_regulator"/>
</dbReference>
<evidence type="ECO:0000313" key="4">
    <source>
        <dbReference type="Proteomes" id="UP000696485"/>
    </source>
</evidence>
<dbReference type="Gene3D" id="2.130.10.10">
    <property type="entry name" value="YVTN repeat-like/Quinoprotein amine dehydrogenase"/>
    <property type="match status" value="1"/>
</dbReference>
<comment type="caution">
    <text evidence="3">The sequence shown here is derived from an EMBL/GenBank/DDBJ whole genome shotgun (WGS) entry which is preliminary data.</text>
</comment>
<dbReference type="PANTHER" id="PTHR22838:SF0">
    <property type="entry name" value="WD REPEAT-CONTAINING PROTEIN 26"/>
    <property type="match status" value="1"/>
</dbReference>
<dbReference type="InterPro" id="IPR036322">
    <property type="entry name" value="WD40_repeat_dom_sf"/>
</dbReference>
<evidence type="ECO:0000256" key="2">
    <source>
        <dbReference type="ARBA" id="ARBA00022737"/>
    </source>
</evidence>
<gene>
    <name evidence="3" type="ORF">BG006_010747</name>
</gene>
<dbReference type="SUPFAM" id="SSF50978">
    <property type="entry name" value="WD40 repeat-like"/>
    <property type="match status" value="1"/>
</dbReference>
<dbReference type="AlphaFoldDB" id="A0A9P5SFM8"/>
<reference evidence="3" key="1">
    <citation type="journal article" date="2020" name="Fungal Divers.">
        <title>Resolving the Mortierellaceae phylogeny through synthesis of multi-gene phylogenetics and phylogenomics.</title>
        <authorList>
            <person name="Vandepol N."/>
            <person name="Liber J."/>
            <person name="Desiro A."/>
            <person name="Na H."/>
            <person name="Kennedy M."/>
            <person name="Barry K."/>
            <person name="Grigoriev I.V."/>
            <person name="Miller A.N."/>
            <person name="O'Donnell K."/>
            <person name="Stajich J.E."/>
            <person name="Bonito G."/>
        </authorList>
    </citation>
    <scope>NUCLEOTIDE SEQUENCE</scope>
    <source>
        <strain evidence="3">NVP1</strain>
    </source>
</reference>
<dbReference type="Proteomes" id="UP000696485">
    <property type="component" value="Unassembled WGS sequence"/>
</dbReference>
<keyword evidence="2" id="KW-0677">Repeat</keyword>